<evidence type="ECO:0000313" key="2">
    <source>
        <dbReference type="EMBL" id="KAH8099441.1"/>
    </source>
</evidence>
<proteinExistence type="predicted"/>
<gene>
    <name evidence="2" type="ORF">BXZ70DRAFT_1009250</name>
</gene>
<dbReference type="Gene3D" id="3.90.226.10">
    <property type="entry name" value="2-enoyl-CoA Hydratase, Chain A, domain 1"/>
    <property type="match status" value="1"/>
</dbReference>
<protein>
    <recommendedName>
        <fullName evidence="4">Tail specific protease domain-containing protein</fullName>
    </recommendedName>
</protein>
<name>A0A8K0ULA7_9AGAR</name>
<feature type="chain" id="PRO_5035459140" description="Tail specific protease domain-containing protein" evidence="1">
    <location>
        <begin position="18"/>
        <end position="691"/>
    </location>
</feature>
<dbReference type="AlphaFoldDB" id="A0A8K0ULA7"/>
<sequence length="691" mass="76239">MLCKTALIGSVLTGTIAALAATTSPTVLDRADVDADTFGDACRTIAGKKWVAPKDVRACFTSISVSPKAKDNIIEVVDKTLAAFHTSRYYQKRAPQPFAAEVGVDLDSEFARMRRTRYSSEYEFHLDFSRTIKRLNDGHAGYINACYDSVYLTLVPTPLVLLTDKRGDQYVHIAPEAWDLVSSSFSDQIDVWQNALPGNLRGKLKSLSGAKVLKINGQDPFKVVNAHAQVAGAFQGVGARQNGFFASYRAANGGGFNYVPGEFAQKSLPLEDSVTLTIQRIDSSKTDTVTLPYRSLLATGQTWTDKASFRQNLCVAQPDTNGEDWYSRGFATESDPPESPLFKFQQQDKMKPEDRKKWAVNVAVDSTPLSTLKLPRGPVEPTPLLSYSIVQTFLLPDKKTGVLTLGSFTAGDVYGVMMAMLDGLTELRSLGATQLIVDVTNNGGGIICLGHWLHRILAGAKSTTEPQAGLDTILRAGPLVQRLVKAVNEGKDDSWMTAYHTSWYRFPNNTDVPENYNYLLPIDNRRINDERVEFSPRLIDRCQPFWVDMPTKPIFPTNKVAIVSNGRCASTCAMLSIAMSKQEGSKTVVVGGVDNVKQQYCGIVGGESTDFVAMDFSVKSLKMKNHPLAPPDFITNSMQGITFRLGLGIWNRHEPEEWQDHPADYQIPLTAETVNKPYAVWSEVAKTVFKR</sequence>
<feature type="signal peptide" evidence="1">
    <location>
        <begin position="1"/>
        <end position="17"/>
    </location>
</feature>
<dbReference type="InterPro" id="IPR052766">
    <property type="entry name" value="S41A_metabolite_peptidase"/>
</dbReference>
<comment type="caution">
    <text evidence="2">The sequence shown here is derived from an EMBL/GenBank/DDBJ whole genome shotgun (WGS) entry which is preliminary data.</text>
</comment>
<dbReference type="PANTHER" id="PTHR37049:SF4">
    <property type="entry name" value="RHODANESE DOMAIN-CONTAINING PROTEIN"/>
    <property type="match status" value="1"/>
</dbReference>
<organism evidence="2 3">
    <name type="scientific">Cristinia sonorae</name>
    <dbReference type="NCBI Taxonomy" id="1940300"/>
    <lineage>
        <taxon>Eukaryota</taxon>
        <taxon>Fungi</taxon>
        <taxon>Dikarya</taxon>
        <taxon>Basidiomycota</taxon>
        <taxon>Agaricomycotina</taxon>
        <taxon>Agaricomycetes</taxon>
        <taxon>Agaricomycetidae</taxon>
        <taxon>Agaricales</taxon>
        <taxon>Pleurotineae</taxon>
        <taxon>Stephanosporaceae</taxon>
        <taxon>Cristinia</taxon>
    </lineage>
</organism>
<evidence type="ECO:0000313" key="3">
    <source>
        <dbReference type="Proteomes" id="UP000813824"/>
    </source>
</evidence>
<evidence type="ECO:0000256" key="1">
    <source>
        <dbReference type="SAM" id="SignalP"/>
    </source>
</evidence>
<dbReference type="PANTHER" id="PTHR37049">
    <property type="entry name" value="PEPTIDASE S41 FAMILY PROTEIN"/>
    <property type="match status" value="1"/>
</dbReference>
<dbReference type="EMBL" id="JAEVFJ010000020">
    <property type="protein sequence ID" value="KAH8099441.1"/>
    <property type="molecule type" value="Genomic_DNA"/>
</dbReference>
<dbReference type="OrthoDB" id="27214at2759"/>
<accession>A0A8K0ULA7</accession>
<keyword evidence="3" id="KW-1185">Reference proteome</keyword>
<evidence type="ECO:0008006" key="4">
    <source>
        <dbReference type="Google" id="ProtNLM"/>
    </source>
</evidence>
<dbReference type="InterPro" id="IPR029045">
    <property type="entry name" value="ClpP/crotonase-like_dom_sf"/>
</dbReference>
<keyword evidence="1" id="KW-0732">Signal</keyword>
<reference evidence="2" key="1">
    <citation type="journal article" date="2021" name="New Phytol.">
        <title>Evolutionary innovations through gain and loss of genes in the ectomycorrhizal Boletales.</title>
        <authorList>
            <person name="Wu G."/>
            <person name="Miyauchi S."/>
            <person name="Morin E."/>
            <person name="Kuo A."/>
            <person name="Drula E."/>
            <person name="Varga T."/>
            <person name="Kohler A."/>
            <person name="Feng B."/>
            <person name="Cao Y."/>
            <person name="Lipzen A."/>
            <person name="Daum C."/>
            <person name="Hundley H."/>
            <person name="Pangilinan J."/>
            <person name="Johnson J."/>
            <person name="Barry K."/>
            <person name="LaButti K."/>
            <person name="Ng V."/>
            <person name="Ahrendt S."/>
            <person name="Min B."/>
            <person name="Choi I.G."/>
            <person name="Park H."/>
            <person name="Plett J.M."/>
            <person name="Magnuson J."/>
            <person name="Spatafora J.W."/>
            <person name="Nagy L.G."/>
            <person name="Henrissat B."/>
            <person name="Grigoriev I.V."/>
            <person name="Yang Z.L."/>
            <person name="Xu J."/>
            <person name="Martin F.M."/>
        </authorList>
    </citation>
    <scope>NUCLEOTIDE SEQUENCE</scope>
    <source>
        <strain evidence="2">KKN 215</strain>
    </source>
</reference>
<dbReference type="SUPFAM" id="SSF52096">
    <property type="entry name" value="ClpP/crotonase"/>
    <property type="match status" value="1"/>
</dbReference>
<dbReference type="Proteomes" id="UP000813824">
    <property type="component" value="Unassembled WGS sequence"/>
</dbReference>